<keyword evidence="2" id="KW-1185">Reference proteome</keyword>
<dbReference type="AlphaFoldDB" id="A0A844KGP7"/>
<gene>
    <name evidence="1" type="ORF">GMD21_09965</name>
</gene>
<protein>
    <submittedName>
        <fullName evidence="1">Uncharacterized protein</fullName>
    </submittedName>
</protein>
<evidence type="ECO:0000313" key="2">
    <source>
        <dbReference type="Proteomes" id="UP000448177"/>
    </source>
</evidence>
<sequence length="49" mass="5836">MVDRKNFLRNWIMKIGENSVGKSLLFGTYDPLIPDELKREVQKQKSKRK</sequence>
<dbReference type="EMBL" id="WNAF01000005">
    <property type="protein sequence ID" value="MTR76990.1"/>
    <property type="molecule type" value="Genomic_DNA"/>
</dbReference>
<dbReference type="Proteomes" id="UP000448177">
    <property type="component" value="Unassembled WGS sequence"/>
</dbReference>
<reference evidence="1 2" key="1">
    <citation type="journal article" date="2019" name="Nat. Med.">
        <title>A library of human gut bacterial isolates paired with longitudinal multiomics data enables mechanistic microbiome research.</title>
        <authorList>
            <person name="Poyet M."/>
            <person name="Groussin M."/>
            <person name="Gibbons S.M."/>
            <person name="Avila-Pacheco J."/>
            <person name="Jiang X."/>
            <person name="Kearney S.M."/>
            <person name="Perrotta A.R."/>
            <person name="Berdy B."/>
            <person name="Zhao S."/>
            <person name="Lieberman T.D."/>
            <person name="Swanson P.K."/>
            <person name="Smith M."/>
            <person name="Roesemann S."/>
            <person name="Alexander J.E."/>
            <person name="Rich S.A."/>
            <person name="Livny J."/>
            <person name="Vlamakis H."/>
            <person name="Clish C."/>
            <person name="Bullock K."/>
            <person name="Deik A."/>
            <person name="Scott J."/>
            <person name="Pierce K.A."/>
            <person name="Xavier R.J."/>
            <person name="Alm E.J."/>
        </authorList>
    </citation>
    <scope>NUCLEOTIDE SEQUENCE [LARGE SCALE GENOMIC DNA]</scope>
    <source>
        <strain evidence="1 2">BIOML-A1</strain>
    </source>
</reference>
<dbReference type="RefSeq" id="WP_155204547.1">
    <property type="nucleotide sequence ID" value="NZ_JADPGD010000032.1"/>
</dbReference>
<accession>A0A844KGP7</accession>
<comment type="caution">
    <text evidence="1">The sequence shown here is derived from an EMBL/GenBank/DDBJ whole genome shotgun (WGS) entry which is preliminary data.</text>
</comment>
<evidence type="ECO:0000313" key="1">
    <source>
        <dbReference type="EMBL" id="MTR76990.1"/>
    </source>
</evidence>
<dbReference type="GeneID" id="303259963"/>
<organism evidence="1 2">
    <name type="scientific">Mediterraneibacter faecis</name>
    <dbReference type="NCBI Taxonomy" id="592978"/>
    <lineage>
        <taxon>Bacteria</taxon>
        <taxon>Bacillati</taxon>
        <taxon>Bacillota</taxon>
        <taxon>Clostridia</taxon>
        <taxon>Lachnospirales</taxon>
        <taxon>Lachnospiraceae</taxon>
        <taxon>Mediterraneibacter</taxon>
    </lineage>
</organism>
<name>A0A844KGP7_9FIRM</name>
<proteinExistence type="predicted"/>